<name>A0A176VHZ1_MARPO</name>
<evidence type="ECO:0000313" key="3">
    <source>
        <dbReference type="EMBL" id="OAE20187.1"/>
    </source>
</evidence>
<feature type="coiled-coil region" evidence="1">
    <location>
        <begin position="156"/>
        <end position="225"/>
    </location>
</feature>
<dbReference type="Proteomes" id="UP000077202">
    <property type="component" value="Unassembled WGS sequence"/>
</dbReference>
<protein>
    <submittedName>
        <fullName evidence="3">Uncharacterized protein</fullName>
    </submittedName>
</protein>
<reference evidence="3" key="1">
    <citation type="submission" date="2016-03" db="EMBL/GenBank/DDBJ databases">
        <title>Mechanisms controlling the formation of the plant cell surface in tip-growing cells are functionally conserved among land plants.</title>
        <authorList>
            <person name="Honkanen S."/>
            <person name="Jones V.A."/>
            <person name="Morieri G."/>
            <person name="Champion C."/>
            <person name="Hetherington A.J."/>
            <person name="Kelly S."/>
            <person name="Saint-Marcoux D."/>
            <person name="Proust H."/>
            <person name="Prescott H."/>
            <person name="Dolan L."/>
        </authorList>
    </citation>
    <scope>NUCLEOTIDE SEQUENCE [LARGE SCALE GENOMIC DNA]</scope>
    <source>
        <tissue evidence="3">Whole gametophyte</tissue>
    </source>
</reference>
<evidence type="ECO:0000256" key="1">
    <source>
        <dbReference type="SAM" id="Coils"/>
    </source>
</evidence>
<comment type="caution">
    <text evidence="3">The sequence shown here is derived from an EMBL/GenBank/DDBJ whole genome shotgun (WGS) entry which is preliminary data.</text>
</comment>
<sequence length="350" mass="40372">MREQDLSKERDLTEERIDCRQEEILATEILNSEDDEEGGSTESASGAESSEEEEQSVAGTPTAALCEQVVPLLRYLDRKVEKYADPRQPGSYVELVKRRTRTKVHTSKLLARVDRELKDVREKYDCLWGHLNLTKKVYKALDKTKDEKLGEFAKAKAKLAEELDSEQAQNRILSEELVRQTRLLEQCQLARQADEELIRRLQSECGELRAQRAEAELQLVVVEDDRRREADRTKEELARRVNHCLRGYAHWEVAAQEKLTLRELELRAAGLLSGDSRSRRRVAKKLDSFLSKSRDTMATLETEVSAVLRRLGLRSRAEDWQGRELVRGSPSRRRRSTGSAECRRSWICFC</sequence>
<gene>
    <name evidence="3" type="ORF">AXG93_3802s1000</name>
</gene>
<dbReference type="EMBL" id="LVLJ01003666">
    <property type="protein sequence ID" value="OAE20187.1"/>
    <property type="molecule type" value="Genomic_DNA"/>
</dbReference>
<keyword evidence="4" id="KW-1185">Reference proteome</keyword>
<accession>A0A176VHZ1</accession>
<organism evidence="3 4">
    <name type="scientific">Marchantia polymorpha subsp. ruderalis</name>
    <dbReference type="NCBI Taxonomy" id="1480154"/>
    <lineage>
        <taxon>Eukaryota</taxon>
        <taxon>Viridiplantae</taxon>
        <taxon>Streptophyta</taxon>
        <taxon>Embryophyta</taxon>
        <taxon>Marchantiophyta</taxon>
        <taxon>Marchantiopsida</taxon>
        <taxon>Marchantiidae</taxon>
        <taxon>Marchantiales</taxon>
        <taxon>Marchantiaceae</taxon>
        <taxon>Marchantia</taxon>
    </lineage>
</organism>
<evidence type="ECO:0000313" key="4">
    <source>
        <dbReference type="Proteomes" id="UP000077202"/>
    </source>
</evidence>
<evidence type="ECO:0000256" key="2">
    <source>
        <dbReference type="SAM" id="MobiDB-lite"/>
    </source>
</evidence>
<proteinExistence type="predicted"/>
<keyword evidence="1" id="KW-0175">Coiled coil</keyword>
<feature type="region of interest" description="Disordered" evidence="2">
    <location>
        <begin position="23"/>
        <end position="61"/>
    </location>
</feature>
<dbReference type="AlphaFoldDB" id="A0A176VHZ1"/>